<dbReference type="SUPFAM" id="SSF56112">
    <property type="entry name" value="Protein kinase-like (PK-like)"/>
    <property type="match status" value="1"/>
</dbReference>
<sequence length="351" mass="39628">MSENMQPELPTAEVELGVEAPVEEAKTICIQLLPSWRALCKDDLDVTTISGGITNVMVKVTPESGKCLDPVVVRIFGRDTEKIIDREEELRKLLQLNQHGFGAKVLAVFSNGRIEEFLKGRIVALSELQLPEVQSKIAVRMAEFHSLLSVFGTEECSFWNTIASWIKQAEQLKLDDPEKQASLEQINFEQYQADINSVKATLLSLNSPVVLSHNDLLHANIMMLEDGSLQLIDFEYGGTNYRGFDLGNHFNEFAGLDCDYTRYPPRSIQENYARAYLLGSGAAESPTDDQVRRLVVEANVSSLASHLFWGLWALIQARYSSIDFDYVEYAKMRYAEFKRRREEFLGMAVGI</sequence>
<organism evidence="4">
    <name type="scientific">Tetraselmis chuii</name>
    <dbReference type="NCBI Taxonomy" id="63592"/>
    <lineage>
        <taxon>Eukaryota</taxon>
        <taxon>Viridiplantae</taxon>
        <taxon>Chlorophyta</taxon>
        <taxon>core chlorophytes</taxon>
        <taxon>Chlorodendrophyceae</taxon>
        <taxon>Chlorodendrales</taxon>
        <taxon>Chlorodendraceae</taxon>
        <taxon>Tetraselmis</taxon>
    </lineage>
</organism>
<dbReference type="PANTHER" id="PTHR22603">
    <property type="entry name" value="CHOLINE/ETHANOALAMINE KINASE"/>
    <property type="match status" value="1"/>
</dbReference>
<protein>
    <recommendedName>
        <fullName evidence="3">ethanolamine kinase</fullName>
        <ecNumber evidence="3">2.7.1.82</ecNumber>
    </recommendedName>
</protein>
<dbReference type="CDD" id="cd05157">
    <property type="entry name" value="ETNK_euk"/>
    <property type="match status" value="1"/>
</dbReference>
<reference evidence="4" key="1">
    <citation type="submission" date="2021-01" db="EMBL/GenBank/DDBJ databases">
        <authorList>
            <person name="Corre E."/>
            <person name="Pelletier E."/>
            <person name="Niang G."/>
            <person name="Scheremetjew M."/>
            <person name="Finn R."/>
            <person name="Kale V."/>
            <person name="Holt S."/>
            <person name="Cochrane G."/>
            <person name="Meng A."/>
            <person name="Brown T."/>
            <person name="Cohen L."/>
        </authorList>
    </citation>
    <scope>NUCLEOTIDE SEQUENCE</scope>
    <source>
        <strain evidence="4">PLY429</strain>
    </source>
</reference>
<dbReference type="Gene3D" id="3.90.1200.10">
    <property type="match status" value="1"/>
</dbReference>
<dbReference type="GO" id="GO:0006646">
    <property type="term" value="P:phosphatidylethanolamine biosynthetic process"/>
    <property type="evidence" value="ECO:0007669"/>
    <property type="project" value="TreeGrafter"/>
</dbReference>
<dbReference type="GO" id="GO:0005737">
    <property type="term" value="C:cytoplasm"/>
    <property type="evidence" value="ECO:0007669"/>
    <property type="project" value="TreeGrafter"/>
</dbReference>
<gene>
    <name evidence="4" type="ORF">TCHU04912_LOCUS13188</name>
</gene>
<comment type="pathway">
    <text evidence="1">Phospholipid metabolism; phosphatidylethanolamine biosynthesis; phosphatidylethanolamine from ethanolamine: step 1/3.</text>
</comment>
<dbReference type="EC" id="2.7.1.82" evidence="3"/>
<dbReference type="PANTHER" id="PTHR22603:SF66">
    <property type="entry name" value="ETHANOLAMINE KINASE"/>
    <property type="match status" value="1"/>
</dbReference>
<dbReference type="Gene3D" id="3.30.200.20">
    <property type="entry name" value="Phosphorylase Kinase, domain 1"/>
    <property type="match status" value="1"/>
</dbReference>
<evidence type="ECO:0000256" key="3">
    <source>
        <dbReference type="ARBA" id="ARBA00038874"/>
    </source>
</evidence>
<dbReference type="AlphaFoldDB" id="A0A7S1X512"/>
<dbReference type="Pfam" id="PF01633">
    <property type="entry name" value="Choline_kinase"/>
    <property type="match status" value="1"/>
</dbReference>
<comment type="similarity">
    <text evidence="2">Belongs to the choline/ethanolamine kinase family.</text>
</comment>
<evidence type="ECO:0000256" key="2">
    <source>
        <dbReference type="ARBA" id="ARBA00038211"/>
    </source>
</evidence>
<dbReference type="EMBL" id="HBGG01025472">
    <property type="protein sequence ID" value="CAD9210949.1"/>
    <property type="molecule type" value="Transcribed_RNA"/>
</dbReference>
<dbReference type="InterPro" id="IPR011009">
    <property type="entry name" value="Kinase-like_dom_sf"/>
</dbReference>
<name>A0A7S1X512_9CHLO</name>
<accession>A0A7S1X512</accession>
<evidence type="ECO:0000256" key="1">
    <source>
        <dbReference type="ARBA" id="ARBA00037883"/>
    </source>
</evidence>
<evidence type="ECO:0000313" key="4">
    <source>
        <dbReference type="EMBL" id="CAD9210949.1"/>
    </source>
</evidence>
<dbReference type="GO" id="GO:0004305">
    <property type="term" value="F:ethanolamine kinase activity"/>
    <property type="evidence" value="ECO:0007669"/>
    <property type="project" value="UniProtKB-EC"/>
</dbReference>
<proteinExistence type="inferred from homology"/>